<reference evidence="4 5" key="1">
    <citation type="submission" date="2016-10" db="EMBL/GenBank/DDBJ databases">
        <authorList>
            <person name="de Groot N.N."/>
        </authorList>
    </citation>
    <scope>NUCLEOTIDE SEQUENCE [LARGE SCALE GENOMIC DNA]</scope>
    <source>
        <strain evidence="4 5">CGMCC 4.3510</strain>
    </source>
</reference>
<feature type="compositionally biased region" description="Gly residues" evidence="1">
    <location>
        <begin position="302"/>
        <end position="319"/>
    </location>
</feature>
<feature type="compositionally biased region" description="Basic and acidic residues" evidence="1">
    <location>
        <begin position="8"/>
        <end position="22"/>
    </location>
</feature>
<feature type="compositionally biased region" description="Low complexity" evidence="1">
    <location>
        <begin position="371"/>
        <end position="380"/>
    </location>
</feature>
<name>A0A1I2JG34_9ACTN</name>
<feature type="compositionally biased region" description="Acidic residues" evidence="1">
    <location>
        <begin position="24"/>
        <end position="37"/>
    </location>
</feature>
<evidence type="ECO:0000313" key="4">
    <source>
        <dbReference type="EMBL" id="SFF52950.1"/>
    </source>
</evidence>
<evidence type="ECO:0000256" key="1">
    <source>
        <dbReference type="SAM" id="MobiDB-lite"/>
    </source>
</evidence>
<feature type="region of interest" description="Disordered" evidence="1">
    <location>
        <begin position="1"/>
        <end position="37"/>
    </location>
</feature>
<keyword evidence="2" id="KW-0812">Transmembrane</keyword>
<protein>
    <recommendedName>
        <fullName evidence="3">DUF4232 domain-containing protein</fullName>
    </recommendedName>
</protein>
<evidence type="ECO:0000256" key="2">
    <source>
        <dbReference type="SAM" id="Phobius"/>
    </source>
</evidence>
<feature type="domain" description="DUF4232" evidence="3">
    <location>
        <begin position="186"/>
        <end position="303"/>
    </location>
</feature>
<dbReference type="Proteomes" id="UP000199323">
    <property type="component" value="Unassembled WGS sequence"/>
</dbReference>
<keyword evidence="2" id="KW-0472">Membrane</keyword>
<dbReference type="InterPro" id="IPR025326">
    <property type="entry name" value="DUF4232"/>
</dbReference>
<keyword evidence="5" id="KW-1185">Reference proteome</keyword>
<dbReference type="STRING" id="380248.SAMN05216251_117171"/>
<dbReference type="OrthoDB" id="3872225at2"/>
<evidence type="ECO:0000259" key="3">
    <source>
        <dbReference type="Pfam" id="PF14016"/>
    </source>
</evidence>
<feature type="transmembrane region" description="Helical" evidence="2">
    <location>
        <begin position="78"/>
        <end position="97"/>
    </location>
</feature>
<gene>
    <name evidence="4" type="ORF">SAMN05216251_117171</name>
</gene>
<dbReference type="RefSeq" id="WP_093716060.1">
    <property type="nucleotide sequence ID" value="NZ_FONG01000017.1"/>
</dbReference>
<feature type="compositionally biased region" description="Polar residues" evidence="1">
    <location>
        <begin position="161"/>
        <end position="188"/>
    </location>
</feature>
<proteinExistence type="predicted"/>
<accession>A0A1I2JG34</accession>
<feature type="region of interest" description="Disordered" evidence="1">
    <location>
        <begin position="272"/>
        <end position="355"/>
    </location>
</feature>
<evidence type="ECO:0000313" key="5">
    <source>
        <dbReference type="Proteomes" id="UP000199323"/>
    </source>
</evidence>
<dbReference type="AlphaFoldDB" id="A0A1I2JG34"/>
<dbReference type="EMBL" id="FONG01000017">
    <property type="protein sequence ID" value="SFF52950.1"/>
    <property type="molecule type" value="Genomic_DNA"/>
</dbReference>
<sequence length="398" mass="38239">MNTPATPDDAHGMEDLTKKPDPDSLGDLESADGAECTAEEEALRALLRDAVQNIEASPDALDHLRRAIPARRQHRRQALAGAAAAVLLAGMAVPALIHAADASGGTTAAPANVASSHAPSPGEDGHSSYWAGGPTVGQAPTATGGTGGEETSPVGAPPPVTATQSGTVVPTAPDCSSVQLGQGSSSADSPDATGRVYGWFRVANVSGIPCTVPGGGQVQVLAEGAADASRIQVVGHTPGDPAAGLPAVSDGPVVLAPGDSYEVRFAWVPAGDGPGGCPVTPTTPPTTPTPTDTATVPPATGGPTGGSGSGPDSGSGSGTGNATSPQLGTGDAPTSPPPASVELNHTPAAGAPVVDGPVIQNACAGTIYTTAPIPDSPSGSGSDGGTGSDAGTTAGSGS</sequence>
<dbReference type="Pfam" id="PF14016">
    <property type="entry name" value="DUF4232"/>
    <property type="match status" value="1"/>
</dbReference>
<keyword evidence="2" id="KW-1133">Transmembrane helix</keyword>
<feature type="compositionally biased region" description="Gly residues" evidence="1">
    <location>
        <begin position="381"/>
        <end position="398"/>
    </location>
</feature>
<feature type="compositionally biased region" description="Low complexity" evidence="1">
    <location>
        <begin position="289"/>
        <end position="301"/>
    </location>
</feature>
<feature type="region of interest" description="Disordered" evidence="1">
    <location>
        <begin position="106"/>
        <end position="191"/>
    </location>
</feature>
<feature type="region of interest" description="Disordered" evidence="1">
    <location>
        <begin position="368"/>
        <end position="398"/>
    </location>
</feature>
<organism evidence="4 5">
    <name type="scientific">Actinacidiphila alni</name>
    <dbReference type="NCBI Taxonomy" id="380248"/>
    <lineage>
        <taxon>Bacteria</taxon>
        <taxon>Bacillati</taxon>
        <taxon>Actinomycetota</taxon>
        <taxon>Actinomycetes</taxon>
        <taxon>Kitasatosporales</taxon>
        <taxon>Streptomycetaceae</taxon>
        <taxon>Actinacidiphila</taxon>
    </lineage>
</organism>
<feature type="compositionally biased region" description="Low complexity" evidence="1">
    <location>
        <begin position="131"/>
        <end position="154"/>
    </location>
</feature>